<comment type="caution">
    <text evidence="3">The sequence shown here is derived from an EMBL/GenBank/DDBJ whole genome shotgun (WGS) entry which is preliminary data.</text>
</comment>
<dbReference type="SUPFAM" id="SSF53335">
    <property type="entry name" value="S-adenosyl-L-methionine-dependent methyltransferases"/>
    <property type="match status" value="1"/>
</dbReference>
<organism evidence="3 4">
    <name type="scientific">Cellulomonas edaphi</name>
    <dbReference type="NCBI Taxonomy" id="3053468"/>
    <lineage>
        <taxon>Bacteria</taxon>
        <taxon>Bacillati</taxon>
        <taxon>Actinomycetota</taxon>
        <taxon>Actinomycetes</taxon>
        <taxon>Micrococcales</taxon>
        <taxon>Cellulomonadaceae</taxon>
        <taxon>Cellulomonas</taxon>
    </lineage>
</organism>
<dbReference type="GO" id="GO:0008168">
    <property type="term" value="F:methyltransferase activity"/>
    <property type="evidence" value="ECO:0007669"/>
    <property type="project" value="UniProtKB-KW"/>
</dbReference>
<dbReference type="InterPro" id="IPR050447">
    <property type="entry name" value="Erg6_SMT_methyltransf"/>
</dbReference>
<name>A0ABT7S3A7_9CELL</name>
<evidence type="ECO:0000259" key="2">
    <source>
        <dbReference type="Pfam" id="PF08241"/>
    </source>
</evidence>
<dbReference type="InterPro" id="IPR013216">
    <property type="entry name" value="Methyltransf_11"/>
</dbReference>
<sequence>MGVRQLGWRLCYELLGARVRRPEWAFMNYGYAPVEPGAAQLVLDPADEPDRYCIQLYDHVLGGVDVAGADVLEVGSGRGGGASWISRCRGSRSTTGVDLASSAVALASRDRSGPGLRFVQGDAQHLPFPDASFDVVINVESSHCYASMEGFVAEAHRVLRPGGHLVWADLRGADAVPRTRAELTSTGLLAVHERDITAEVLHALRLDDERKAGLVQAWIPRPFRPLLRPFAGLEGTRNHEGFAAGTLRYLSARLRRPD</sequence>
<proteinExistence type="predicted"/>
<dbReference type="Proteomes" id="UP001321453">
    <property type="component" value="Unassembled WGS sequence"/>
</dbReference>
<keyword evidence="3" id="KW-0489">Methyltransferase</keyword>
<dbReference type="CDD" id="cd02440">
    <property type="entry name" value="AdoMet_MTases"/>
    <property type="match status" value="1"/>
</dbReference>
<gene>
    <name evidence="3" type="ORF">QRT05_02025</name>
</gene>
<dbReference type="EMBL" id="JAUCGR010000001">
    <property type="protein sequence ID" value="MDM7830100.1"/>
    <property type="molecule type" value="Genomic_DNA"/>
</dbReference>
<dbReference type="RefSeq" id="WP_289444757.1">
    <property type="nucleotide sequence ID" value="NZ_JAUCGR010000001.1"/>
</dbReference>
<evidence type="ECO:0000313" key="3">
    <source>
        <dbReference type="EMBL" id="MDM7830100.1"/>
    </source>
</evidence>
<dbReference type="PANTHER" id="PTHR44068:SF1">
    <property type="entry name" value="HYPOTHETICAL LOC100005854"/>
    <property type="match status" value="1"/>
</dbReference>
<dbReference type="Gene3D" id="3.40.50.150">
    <property type="entry name" value="Vaccinia Virus protein VP39"/>
    <property type="match status" value="1"/>
</dbReference>
<dbReference type="PANTHER" id="PTHR44068">
    <property type="entry name" value="ZGC:194242"/>
    <property type="match status" value="1"/>
</dbReference>
<reference evidence="3 4" key="1">
    <citation type="submission" date="2023-06" db="EMBL/GenBank/DDBJ databases">
        <title>Cellulomonas sp. MW9 Whole genome sequence.</title>
        <authorList>
            <person name="Park S."/>
        </authorList>
    </citation>
    <scope>NUCLEOTIDE SEQUENCE [LARGE SCALE GENOMIC DNA]</scope>
    <source>
        <strain evidence="3 4">MW9</strain>
    </source>
</reference>
<evidence type="ECO:0000313" key="4">
    <source>
        <dbReference type="Proteomes" id="UP001321453"/>
    </source>
</evidence>
<keyword evidence="1" id="KW-0808">Transferase</keyword>
<keyword evidence="4" id="KW-1185">Reference proteome</keyword>
<feature type="domain" description="Methyltransferase type 11" evidence="2">
    <location>
        <begin position="72"/>
        <end position="166"/>
    </location>
</feature>
<accession>A0ABT7S3A7</accession>
<evidence type="ECO:0000256" key="1">
    <source>
        <dbReference type="ARBA" id="ARBA00022679"/>
    </source>
</evidence>
<dbReference type="Pfam" id="PF08241">
    <property type="entry name" value="Methyltransf_11"/>
    <property type="match status" value="1"/>
</dbReference>
<protein>
    <submittedName>
        <fullName evidence="3">Class I SAM-dependent methyltransferase</fullName>
    </submittedName>
</protein>
<dbReference type="GO" id="GO:0032259">
    <property type="term" value="P:methylation"/>
    <property type="evidence" value="ECO:0007669"/>
    <property type="project" value="UniProtKB-KW"/>
</dbReference>
<dbReference type="InterPro" id="IPR029063">
    <property type="entry name" value="SAM-dependent_MTases_sf"/>
</dbReference>